<evidence type="ECO:0000259" key="4">
    <source>
        <dbReference type="Pfam" id="PF03816"/>
    </source>
</evidence>
<dbReference type="Gene3D" id="3.40.630.190">
    <property type="entry name" value="LCP protein"/>
    <property type="match status" value="1"/>
</dbReference>
<protein>
    <submittedName>
        <fullName evidence="5">LytR family transcriptional regulator</fullName>
    </submittedName>
</protein>
<feature type="region of interest" description="Disordered" evidence="2">
    <location>
        <begin position="450"/>
        <end position="494"/>
    </location>
</feature>
<evidence type="ECO:0000313" key="5">
    <source>
        <dbReference type="EMBL" id="QFQ29204.2"/>
    </source>
</evidence>
<sequence length="494" mass="52877">MSEIGRHRRDKPATPMLSERARSRLSRRFYVLTAASTVVPGLGLIPSRRRTGQVMVAAFVVALVAGVAYLLSKGVTTSVLEVGVSRRALAVLIPVLVVGALVWLFGIVATARDNMPADVSGRPRVAMLLFASFAALLVIAPAAQAARYALIQRSVIGEVFSSIRPEGAAAPVDAEDPWEGTDRVNILLVGSDAGPDRTGVRPDSTMVASIDTTTGKTVLFGIPRNLQNIPLSPDSPLRAQYPDGYSCGDQCLFEYVWTLGEDNAALFPGDPSPGLTVTKDAVSQILGLDIDYTTIIDLKGFTELVDAMGGVQIDVKERVCIGCKVEGGVVVGTTGYIEPGVQRLDGYRALWYSRSRADSRDGDFSRMRRQRCMVGALINQVNPVSMLRRYPELAAVLKKNVAVDIPQDDLSAWAVLVERIQDGGSIKSLPLTNKVIDVTNPDYGVIHTKVRDAIDPPRRSATKKPTSSASPSATPSGSSTTEPTDELADITATC</sequence>
<dbReference type="PANTHER" id="PTHR33392">
    <property type="entry name" value="POLYISOPRENYL-TEICHOIC ACID--PEPTIDOGLYCAN TEICHOIC ACID TRANSFERASE TAGU"/>
    <property type="match status" value="1"/>
</dbReference>
<dbReference type="GeneID" id="59162994"/>
<name>A0A5P8FJI3_9MICO</name>
<gene>
    <name evidence="5" type="ORF">EEW87_000925</name>
</gene>
<evidence type="ECO:0000313" key="6">
    <source>
        <dbReference type="Proteomes" id="UP000271708"/>
    </source>
</evidence>
<keyword evidence="3" id="KW-1133">Transmembrane helix</keyword>
<dbReference type="KEGG" id="jme:EEW87_000925"/>
<keyword evidence="3" id="KW-0472">Membrane</keyword>
<feature type="transmembrane region" description="Helical" evidence="3">
    <location>
        <begin position="84"/>
        <end position="105"/>
    </location>
</feature>
<reference evidence="5 6" key="1">
    <citation type="submission" date="2019-09" db="EMBL/GenBank/DDBJ databases">
        <title>Complete Genome Sequence of Janibacter melonis M714 with both human health impact and industrial applications.</title>
        <authorList>
            <person name="Jin M."/>
            <person name="Zhao Q.R."/>
        </authorList>
    </citation>
    <scope>NUCLEOTIDE SEQUENCE [LARGE SCALE GENOMIC DNA]</scope>
    <source>
        <strain evidence="5 6">M714</strain>
    </source>
</reference>
<organism evidence="5 6">
    <name type="scientific">Janibacter melonis</name>
    <dbReference type="NCBI Taxonomy" id="262209"/>
    <lineage>
        <taxon>Bacteria</taxon>
        <taxon>Bacillati</taxon>
        <taxon>Actinomycetota</taxon>
        <taxon>Actinomycetes</taxon>
        <taxon>Micrococcales</taxon>
        <taxon>Intrasporangiaceae</taxon>
        <taxon>Janibacter</taxon>
    </lineage>
</organism>
<feature type="transmembrane region" description="Helical" evidence="3">
    <location>
        <begin position="125"/>
        <end position="143"/>
    </location>
</feature>
<dbReference type="EMBL" id="CP044548">
    <property type="protein sequence ID" value="QFQ29204.2"/>
    <property type="molecule type" value="Genomic_DNA"/>
</dbReference>
<dbReference type="InterPro" id="IPR050922">
    <property type="entry name" value="LytR/CpsA/Psr_CW_biosynth"/>
</dbReference>
<dbReference type="Proteomes" id="UP000271708">
    <property type="component" value="Chromosome"/>
</dbReference>
<feature type="transmembrane region" description="Helical" evidence="3">
    <location>
        <begin position="29"/>
        <end position="46"/>
    </location>
</feature>
<dbReference type="PANTHER" id="PTHR33392:SF6">
    <property type="entry name" value="POLYISOPRENYL-TEICHOIC ACID--PEPTIDOGLYCAN TEICHOIC ACID TRANSFERASE TAGU"/>
    <property type="match status" value="1"/>
</dbReference>
<evidence type="ECO:0000256" key="2">
    <source>
        <dbReference type="SAM" id="MobiDB-lite"/>
    </source>
</evidence>
<dbReference type="Pfam" id="PF03816">
    <property type="entry name" value="LytR_cpsA_psr"/>
    <property type="match status" value="1"/>
</dbReference>
<feature type="transmembrane region" description="Helical" evidence="3">
    <location>
        <begin position="52"/>
        <end position="72"/>
    </location>
</feature>
<evidence type="ECO:0000256" key="1">
    <source>
        <dbReference type="ARBA" id="ARBA00006068"/>
    </source>
</evidence>
<dbReference type="AlphaFoldDB" id="A0A5P8FJI3"/>
<dbReference type="NCBIfam" id="TIGR00350">
    <property type="entry name" value="lytR_cpsA_psr"/>
    <property type="match status" value="1"/>
</dbReference>
<feature type="domain" description="Cell envelope-related transcriptional attenuator" evidence="4">
    <location>
        <begin position="201"/>
        <end position="381"/>
    </location>
</feature>
<proteinExistence type="inferred from homology"/>
<dbReference type="InterPro" id="IPR004474">
    <property type="entry name" value="LytR_CpsA_psr"/>
</dbReference>
<keyword evidence="3" id="KW-0812">Transmembrane</keyword>
<feature type="compositionally biased region" description="Low complexity" evidence="2">
    <location>
        <begin position="463"/>
        <end position="481"/>
    </location>
</feature>
<accession>A0A5P8FJI3</accession>
<comment type="similarity">
    <text evidence="1">Belongs to the LytR/CpsA/Psr (LCP) family.</text>
</comment>
<dbReference type="RefSeq" id="WP_123092481.1">
    <property type="nucleotide sequence ID" value="NZ_CP044548.2"/>
</dbReference>
<evidence type="ECO:0000256" key="3">
    <source>
        <dbReference type="SAM" id="Phobius"/>
    </source>
</evidence>